<proteinExistence type="predicted"/>
<name>A0A0C3C952_OIDMZ</name>
<dbReference type="Proteomes" id="UP000054321">
    <property type="component" value="Unassembled WGS sequence"/>
</dbReference>
<protein>
    <submittedName>
        <fullName evidence="1">Uncharacterized protein</fullName>
    </submittedName>
</protein>
<keyword evidence="2" id="KW-1185">Reference proteome</keyword>
<reference evidence="2" key="2">
    <citation type="submission" date="2015-01" db="EMBL/GenBank/DDBJ databases">
        <title>Evolutionary Origins and Diversification of the Mycorrhizal Mutualists.</title>
        <authorList>
            <consortium name="DOE Joint Genome Institute"/>
            <consortium name="Mycorrhizal Genomics Consortium"/>
            <person name="Kohler A."/>
            <person name="Kuo A."/>
            <person name="Nagy L.G."/>
            <person name="Floudas D."/>
            <person name="Copeland A."/>
            <person name="Barry K.W."/>
            <person name="Cichocki N."/>
            <person name="Veneault-Fourrey C."/>
            <person name="LaButti K."/>
            <person name="Lindquist E.A."/>
            <person name="Lipzen A."/>
            <person name="Lundell T."/>
            <person name="Morin E."/>
            <person name="Murat C."/>
            <person name="Riley R."/>
            <person name="Ohm R."/>
            <person name="Sun H."/>
            <person name="Tunlid A."/>
            <person name="Henrissat B."/>
            <person name="Grigoriev I.V."/>
            <person name="Hibbett D.S."/>
            <person name="Martin F."/>
        </authorList>
    </citation>
    <scope>NUCLEOTIDE SEQUENCE [LARGE SCALE GENOMIC DNA]</scope>
    <source>
        <strain evidence="2">Zn</strain>
    </source>
</reference>
<accession>A0A0C3C952</accession>
<evidence type="ECO:0000313" key="1">
    <source>
        <dbReference type="EMBL" id="KIM95453.1"/>
    </source>
</evidence>
<organism evidence="1 2">
    <name type="scientific">Oidiodendron maius (strain Zn)</name>
    <dbReference type="NCBI Taxonomy" id="913774"/>
    <lineage>
        <taxon>Eukaryota</taxon>
        <taxon>Fungi</taxon>
        <taxon>Dikarya</taxon>
        <taxon>Ascomycota</taxon>
        <taxon>Pezizomycotina</taxon>
        <taxon>Leotiomycetes</taxon>
        <taxon>Leotiomycetes incertae sedis</taxon>
        <taxon>Myxotrichaceae</taxon>
        <taxon>Oidiodendron</taxon>
    </lineage>
</organism>
<sequence>YNIYYKHYIEKLDIEDLTFDPCLLIEKYSNRVISIQTDDILLLANTALANKEEAALTFSLKPC</sequence>
<evidence type="ECO:0000313" key="2">
    <source>
        <dbReference type="Proteomes" id="UP000054321"/>
    </source>
</evidence>
<dbReference type="AlphaFoldDB" id="A0A0C3C952"/>
<feature type="non-terminal residue" evidence="1">
    <location>
        <position position="1"/>
    </location>
</feature>
<dbReference type="HOGENOM" id="CLU_2892101_0_0_1"/>
<dbReference type="OrthoDB" id="10668381at2759"/>
<dbReference type="InParanoid" id="A0A0C3C952"/>
<dbReference type="EMBL" id="KN832887">
    <property type="protein sequence ID" value="KIM95453.1"/>
    <property type="molecule type" value="Genomic_DNA"/>
</dbReference>
<reference evidence="1 2" key="1">
    <citation type="submission" date="2014-04" db="EMBL/GenBank/DDBJ databases">
        <authorList>
            <consortium name="DOE Joint Genome Institute"/>
            <person name="Kuo A."/>
            <person name="Martino E."/>
            <person name="Perotto S."/>
            <person name="Kohler A."/>
            <person name="Nagy L.G."/>
            <person name="Floudas D."/>
            <person name="Copeland A."/>
            <person name="Barry K.W."/>
            <person name="Cichocki N."/>
            <person name="Veneault-Fourrey C."/>
            <person name="LaButti K."/>
            <person name="Lindquist E.A."/>
            <person name="Lipzen A."/>
            <person name="Lundell T."/>
            <person name="Morin E."/>
            <person name="Murat C."/>
            <person name="Sun H."/>
            <person name="Tunlid A."/>
            <person name="Henrissat B."/>
            <person name="Grigoriev I.V."/>
            <person name="Hibbett D.S."/>
            <person name="Martin F."/>
            <person name="Nordberg H.P."/>
            <person name="Cantor M.N."/>
            <person name="Hua S.X."/>
        </authorList>
    </citation>
    <scope>NUCLEOTIDE SEQUENCE [LARGE SCALE GENOMIC DNA]</scope>
    <source>
        <strain evidence="1 2">Zn</strain>
    </source>
</reference>
<gene>
    <name evidence="1" type="ORF">OIDMADRAFT_134104</name>
</gene>